<dbReference type="EMBL" id="JBHFNS010000019">
    <property type="protein sequence ID" value="MFB2934733.1"/>
    <property type="molecule type" value="Genomic_DNA"/>
</dbReference>
<dbReference type="EC" id="2.7.13.3" evidence="2"/>
<dbReference type="SUPFAM" id="SSF52172">
    <property type="entry name" value="CheY-like"/>
    <property type="match status" value="1"/>
</dbReference>
<dbReference type="InterPro" id="IPR005467">
    <property type="entry name" value="His_kinase_dom"/>
</dbReference>
<dbReference type="SMART" id="SM00065">
    <property type="entry name" value="GAF"/>
    <property type="match status" value="2"/>
</dbReference>
<evidence type="ECO:0000256" key="2">
    <source>
        <dbReference type="ARBA" id="ARBA00012438"/>
    </source>
</evidence>
<dbReference type="PROSITE" id="PS50113">
    <property type="entry name" value="PAC"/>
    <property type="match status" value="3"/>
</dbReference>
<reference evidence="12 13" key="1">
    <citation type="submission" date="2024-09" db="EMBL/GenBank/DDBJ databases">
        <title>Floridaenema gen nov. (Aerosakkonemataceae, Aerosakkonematales ord. nov., Cyanobacteria) from benthic tropical and subtropical fresh waters, with the description of four new species.</title>
        <authorList>
            <person name="Moretto J.A."/>
            <person name="Berthold D.E."/>
            <person name="Lefler F.W."/>
            <person name="Huang I.-S."/>
            <person name="Laughinghouse H. IV."/>
        </authorList>
    </citation>
    <scope>NUCLEOTIDE SEQUENCE [LARGE SCALE GENOMIC DNA]</scope>
    <source>
        <strain evidence="12 13">BLCC-F154</strain>
    </source>
</reference>
<dbReference type="InterPro" id="IPR001610">
    <property type="entry name" value="PAC"/>
</dbReference>
<protein>
    <recommendedName>
        <fullName evidence="2">histidine kinase</fullName>
        <ecNumber evidence="2">2.7.13.3</ecNumber>
    </recommendedName>
</protein>
<organism evidence="12 13">
    <name type="scientific">Floridaenema fluviatile BLCC-F154</name>
    <dbReference type="NCBI Taxonomy" id="3153640"/>
    <lineage>
        <taxon>Bacteria</taxon>
        <taxon>Bacillati</taxon>
        <taxon>Cyanobacteriota</taxon>
        <taxon>Cyanophyceae</taxon>
        <taxon>Oscillatoriophycideae</taxon>
        <taxon>Aerosakkonematales</taxon>
        <taxon>Aerosakkonemataceae</taxon>
        <taxon>Floridanema</taxon>
        <taxon>Floridanema fluviatile</taxon>
    </lineage>
</organism>
<dbReference type="CDD" id="cd00082">
    <property type="entry name" value="HisKA"/>
    <property type="match status" value="1"/>
</dbReference>
<dbReference type="Pfam" id="PF00512">
    <property type="entry name" value="HisKA"/>
    <property type="match status" value="1"/>
</dbReference>
<proteinExistence type="predicted"/>
<dbReference type="Pfam" id="PF13426">
    <property type="entry name" value="PAS_9"/>
    <property type="match status" value="3"/>
</dbReference>
<evidence type="ECO:0000256" key="3">
    <source>
        <dbReference type="ARBA" id="ARBA00022553"/>
    </source>
</evidence>
<keyword evidence="4" id="KW-0808">Transferase</keyword>
<dbReference type="RefSeq" id="WP_413256257.1">
    <property type="nucleotide sequence ID" value="NZ_JBHFNS010000019.1"/>
</dbReference>
<evidence type="ECO:0000313" key="13">
    <source>
        <dbReference type="Proteomes" id="UP001576776"/>
    </source>
</evidence>
<evidence type="ECO:0000259" key="10">
    <source>
        <dbReference type="PROSITE" id="PS50112"/>
    </source>
</evidence>
<keyword evidence="3 7" id="KW-0597">Phosphoprotein</keyword>
<evidence type="ECO:0000256" key="7">
    <source>
        <dbReference type="PROSITE-ProRule" id="PRU00169"/>
    </source>
</evidence>
<dbReference type="InterPro" id="IPR036890">
    <property type="entry name" value="HATPase_C_sf"/>
</dbReference>
<dbReference type="InterPro" id="IPR035965">
    <property type="entry name" value="PAS-like_dom_sf"/>
</dbReference>
<dbReference type="InterPro" id="IPR011006">
    <property type="entry name" value="CheY-like_superfamily"/>
</dbReference>
<feature type="modified residue" description="4-aspartylphosphate" evidence="7">
    <location>
        <position position="1418"/>
    </location>
</feature>
<dbReference type="CDD" id="cd17546">
    <property type="entry name" value="REC_hyHK_CKI1_RcsC-like"/>
    <property type="match status" value="1"/>
</dbReference>
<evidence type="ECO:0000256" key="1">
    <source>
        <dbReference type="ARBA" id="ARBA00000085"/>
    </source>
</evidence>
<name>A0ABV4Y8A1_9CYAN</name>
<feature type="domain" description="PAC" evidence="11">
    <location>
        <begin position="722"/>
        <end position="774"/>
    </location>
</feature>
<dbReference type="SMART" id="SM00388">
    <property type="entry name" value="HisKA"/>
    <property type="match status" value="1"/>
</dbReference>
<evidence type="ECO:0000259" key="9">
    <source>
        <dbReference type="PROSITE" id="PS50110"/>
    </source>
</evidence>
<dbReference type="SUPFAM" id="SSF55785">
    <property type="entry name" value="PYP-like sensor domain (PAS domain)"/>
    <property type="match status" value="6"/>
</dbReference>
<feature type="domain" description="Response regulatory" evidence="9">
    <location>
        <begin position="1369"/>
        <end position="1487"/>
    </location>
</feature>
<sequence length="1576" mass="178936">MTFQWGTLIMGGKKSKSVNQLQATISKMEVALNAIADAVVFLGKNHQIQWCNSAFTRLIKASSSIVGSNFCELLPLEKGETPLSSDAYPHLKIINGEYEATVYEFLQGDNKLNLKISGNLVEVSNKIPAVILVIEDVTPPTQSSNQSQEQQEYLSLLQATLESTADGILVVNRSRNAPIYNQKFLQMWGMSEELLFPGREDERLQFLAQQTKDPEDFIAKVWDLFINHPEAIVLDFVEFKDGRIFERYSQPQWKDREIIGRVWSFRDITEQKKTEERLRFSQFALDQISDNVGCCDEEGKIYYVNQASCRLLGFPREELLGLTVHDIDPNYPKEVWPEHWQELKEKGNLTFETTILSKTGEIIPVEVSAYYLEFDGKGLDFSLSRNITERKQAEAALRRSELRFRRLFENSQVGIVLTRIEDGLILDANQKFIELTGYSSPDRVIKKKYTTDFYIHQGDRQTAVDRVLKHGQLHNYEVQFRRRDGTLLWLLCSVRLNVEENCLEGVVTDISDRKQSEEALRRSEIKYRHIFENSLVGIGRSRLSDGLFLDANQPCAEIIGYKSAKELIGKRRAGEFHVNPNDRSWMISQMEQNGEIRNFEIQLYRQDGGISWGLFSARINPEESCLEFMIVDISDRKRLEEEVKQSQQFLDTIINNIPLGLFAKDNNNDFRYVLINKNAEKILGFTKEQALGLNDHELIPQESADFFRQQDLTVVEQGTLLEVPEMEINTANQEKILSRILKFPLFDSQNRITHLLCISEDITDRKHREQALRLIVEGTAAKTGDEFFNSCVRYLASVLRVRYSLVTEFANETKTRVRTLAIWTENKLGENFEYNLCGTPCETILLGQTCYYPENIQDLFPGDRDLTTIGAESYLGIPLTNSLGEILGHLAVMDVKTMENDPGRELILRIFAARAGAELERKQAEEALERRARRESLVSCISRQFIDQDVNTALKFTLEAIAKFLEVERSCIFELSEDQKQISLIDEWRAERITPLANYLRIANPNTLPWFSQKIFHGQIVHISSISELPTEATAERTMLQSQAIKSLIIAPLIHSSKVIGFIGADVVNFAKIWSADDISLLRLVGEITAIGIARHQAEEALRVAKEAAEAANTAKSTFLANMSHELRTPLNAILGFAQLMERDAALTARQKASLATINRSGEHLLTLINDVLEMSKIEAGRTVLHSIPFDLHQLLQTLQEMFQVRAEAKQLSLQFDIATDLPQYVFTDEGKLRQVLINLLSNAVKFTETGEVTLRASANTINQEEITLYFEVQDTGRGISPEEIDNLFQPFVQTASGTQAREGTGLGLTISRQFIRLMGGDIQVNSILGVGSTFSFNIQITLADSSEVAPLLSNRRVLKIAPNQITYRILVVDDRSENRDIIAQLLGSVGLEVRTANNGLEAIATWENWQPHLIWMDMRMPIMDGYEATRQIRKKANNNSPFPKIIALTASAFEEQRTTILAAGCDDLVSKPFREQVIFDKLTEHIGVRFIYAEESEAQNPEETVGSGRDLKSSDLLIMPSEWIAELHQASLEVDSEKINQLISQIPSSHQLLIDGLTDLVRRFCFDEIYELTEN</sequence>
<keyword evidence="6" id="KW-0902">Two-component regulatory system</keyword>
<dbReference type="InterPro" id="IPR003018">
    <property type="entry name" value="GAF"/>
</dbReference>
<evidence type="ECO:0000259" key="8">
    <source>
        <dbReference type="PROSITE" id="PS50109"/>
    </source>
</evidence>
<dbReference type="InterPro" id="IPR000014">
    <property type="entry name" value="PAS"/>
</dbReference>
<dbReference type="Gene3D" id="3.30.450.20">
    <property type="entry name" value="PAS domain"/>
    <property type="match status" value="6"/>
</dbReference>
<dbReference type="SMART" id="SM00091">
    <property type="entry name" value="PAS"/>
    <property type="match status" value="6"/>
</dbReference>
<dbReference type="SUPFAM" id="SSF47384">
    <property type="entry name" value="Homodimeric domain of signal transducing histidine kinase"/>
    <property type="match status" value="1"/>
</dbReference>
<dbReference type="Gene3D" id="3.30.565.10">
    <property type="entry name" value="Histidine kinase-like ATPase, C-terminal domain"/>
    <property type="match status" value="1"/>
</dbReference>
<feature type="domain" description="Histidine kinase" evidence="8">
    <location>
        <begin position="1122"/>
        <end position="1343"/>
    </location>
</feature>
<dbReference type="Proteomes" id="UP001576776">
    <property type="component" value="Unassembled WGS sequence"/>
</dbReference>
<feature type="domain" description="PAC" evidence="11">
    <location>
        <begin position="474"/>
        <end position="522"/>
    </location>
</feature>
<dbReference type="InterPro" id="IPR003661">
    <property type="entry name" value="HisK_dim/P_dom"/>
</dbReference>
<dbReference type="SUPFAM" id="SSF55781">
    <property type="entry name" value="GAF domain-like"/>
    <property type="match status" value="2"/>
</dbReference>
<dbReference type="PROSITE" id="PS50110">
    <property type="entry name" value="RESPONSE_REGULATORY"/>
    <property type="match status" value="1"/>
</dbReference>
<feature type="domain" description="PAC" evidence="11">
    <location>
        <begin position="597"/>
        <end position="645"/>
    </location>
</feature>
<dbReference type="Gene3D" id="3.40.50.2300">
    <property type="match status" value="1"/>
</dbReference>
<dbReference type="PROSITE" id="PS50112">
    <property type="entry name" value="PAS"/>
    <property type="match status" value="2"/>
</dbReference>
<dbReference type="Pfam" id="PF02518">
    <property type="entry name" value="HATPase_c"/>
    <property type="match status" value="1"/>
</dbReference>
<dbReference type="InterPro" id="IPR029016">
    <property type="entry name" value="GAF-like_dom_sf"/>
</dbReference>
<gene>
    <name evidence="12" type="ORF">ACE1B6_05595</name>
</gene>
<dbReference type="InterPro" id="IPR004358">
    <property type="entry name" value="Sig_transdc_His_kin-like_C"/>
</dbReference>
<dbReference type="NCBIfam" id="TIGR00229">
    <property type="entry name" value="sensory_box"/>
    <property type="match status" value="4"/>
</dbReference>
<keyword evidence="13" id="KW-1185">Reference proteome</keyword>
<dbReference type="PROSITE" id="PS50109">
    <property type="entry name" value="HIS_KIN"/>
    <property type="match status" value="1"/>
</dbReference>
<dbReference type="InterPro" id="IPR003594">
    <property type="entry name" value="HATPase_dom"/>
</dbReference>
<dbReference type="InterPro" id="IPR000700">
    <property type="entry name" value="PAS-assoc_C"/>
</dbReference>
<dbReference type="InterPro" id="IPR013656">
    <property type="entry name" value="PAS_4"/>
</dbReference>
<dbReference type="SMART" id="SM00448">
    <property type="entry name" value="REC"/>
    <property type="match status" value="1"/>
</dbReference>
<dbReference type="SMART" id="SM00387">
    <property type="entry name" value="HATPase_c"/>
    <property type="match status" value="1"/>
</dbReference>
<evidence type="ECO:0000259" key="11">
    <source>
        <dbReference type="PROSITE" id="PS50113"/>
    </source>
</evidence>
<dbReference type="CDD" id="cd00130">
    <property type="entry name" value="PAS"/>
    <property type="match status" value="4"/>
</dbReference>
<evidence type="ECO:0000256" key="6">
    <source>
        <dbReference type="ARBA" id="ARBA00023012"/>
    </source>
</evidence>
<dbReference type="PANTHER" id="PTHR43047">
    <property type="entry name" value="TWO-COMPONENT HISTIDINE PROTEIN KINASE"/>
    <property type="match status" value="1"/>
</dbReference>
<dbReference type="Gene3D" id="1.10.287.130">
    <property type="match status" value="1"/>
</dbReference>
<dbReference type="Pfam" id="PF00072">
    <property type="entry name" value="Response_reg"/>
    <property type="match status" value="1"/>
</dbReference>
<keyword evidence="5" id="KW-0418">Kinase</keyword>
<dbReference type="InterPro" id="IPR036097">
    <property type="entry name" value="HisK_dim/P_sf"/>
</dbReference>
<feature type="domain" description="PAS" evidence="10">
    <location>
        <begin position="284"/>
        <end position="321"/>
    </location>
</feature>
<feature type="domain" description="PAS" evidence="10">
    <location>
        <begin position="646"/>
        <end position="718"/>
    </location>
</feature>
<dbReference type="PRINTS" id="PR00344">
    <property type="entry name" value="BCTRLSENSOR"/>
</dbReference>
<dbReference type="SMART" id="SM00086">
    <property type="entry name" value="PAC"/>
    <property type="match status" value="4"/>
</dbReference>
<evidence type="ECO:0000313" key="12">
    <source>
        <dbReference type="EMBL" id="MFB2934733.1"/>
    </source>
</evidence>
<accession>A0ABV4Y8A1</accession>
<dbReference type="PANTHER" id="PTHR43047:SF72">
    <property type="entry name" value="OSMOSENSING HISTIDINE PROTEIN KINASE SLN1"/>
    <property type="match status" value="1"/>
</dbReference>
<comment type="caution">
    <text evidence="12">The sequence shown here is derived from an EMBL/GenBank/DDBJ whole genome shotgun (WGS) entry which is preliminary data.</text>
</comment>
<comment type="catalytic activity">
    <reaction evidence="1">
        <text>ATP + protein L-histidine = ADP + protein N-phospho-L-histidine.</text>
        <dbReference type="EC" id="2.7.13.3"/>
    </reaction>
</comment>
<dbReference type="Pfam" id="PF01590">
    <property type="entry name" value="GAF"/>
    <property type="match status" value="1"/>
</dbReference>
<dbReference type="Pfam" id="PF08448">
    <property type="entry name" value="PAS_4"/>
    <property type="match status" value="1"/>
</dbReference>
<dbReference type="Gene3D" id="3.30.450.40">
    <property type="match status" value="2"/>
</dbReference>
<dbReference type="SUPFAM" id="SSF55874">
    <property type="entry name" value="ATPase domain of HSP90 chaperone/DNA topoisomerase II/histidine kinase"/>
    <property type="match status" value="1"/>
</dbReference>
<evidence type="ECO:0000256" key="4">
    <source>
        <dbReference type="ARBA" id="ARBA00022679"/>
    </source>
</evidence>
<dbReference type="InterPro" id="IPR001789">
    <property type="entry name" value="Sig_transdc_resp-reg_receiver"/>
</dbReference>
<dbReference type="CDD" id="cd16922">
    <property type="entry name" value="HATPase_EvgS-ArcB-TorS-like"/>
    <property type="match status" value="1"/>
</dbReference>
<evidence type="ECO:0000256" key="5">
    <source>
        <dbReference type="ARBA" id="ARBA00022777"/>
    </source>
</evidence>